<dbReference type="InterPro" id="IPR008000">
    <property type="entry name" value="Rham/fucose_mutarotase"/>
</dbReference>
<evidence type="ECO:0000313" key="2">
    <source>
        <dbReference type="Proteomes" id="UP000662857"/>
    </source>
</evidence>
<dbReference type="RefSeq" id="WP_239678857.1">
    <property type="nucleotide sequence ID" value="NZ_CP070499.1"/>
</dbReference>
<dbReference type="Gene3D" id="3.30.70.100">
    <property type="match status" value="1"/>
</dbReference>
<protein>
    <submittedName>
        <fullName evidence="1">L-rhamnose mutarotase</fullName>
    </submittedName>
</protein>
<dbReference type="KEGG" id="nhy:JQS43_10330"/>
<organism evidence="1 2">
    <name type="scientific">Natronosporangium hydrolyticum</name>
    <dbReference type="NCBI Taxonomy" id="2811111"/>
    <lineage>
        <taxon>Bacteria</taxon>
        <taxon>Bacillati</taxon>
        <taxon>Actinomycetota</taxon>
        <taxon>Actinomycetes</taxon>
        <taxon>Micromonosporales</taxon>
        <taxon>Micromonosporaceae</taxon>
        <taxon>Natronosporangium</taxon>
    </lineage>
</organism>
<dbReference type="SUPFAM" id="SSF54909">
    <property type="entry name" value="Dimeric alpha+beta barrel"/>
    <property type="match status" value="1"/>
</dbReference>
<dbReference type="AlphaFoldDB" id="A0A895YKU4"/>
<dbReference type="Pfam" id="PF05336">
    <property type="entry name" value="rhaM"/>
    <property type="match status" value="1"/>
</dbReference>
<proteinExistence type="predicted"/>
<dbReference type="Proteomes" id="UP000662857">
    <property type="component" value="Chromosome"/>
</dbReference>
<dbReference type="EMBL" id="CP070499">
    <property type="protein sequence ID" value="QSB16632.1"/>
    <property type="molecule type" value="Genomic_DNA"/>
</dbReference>
<gene>
    <name evidence="1" type="ORF">JQS43_10330</name>
</gene>
<accession>A0A895YKU4</accession>
<sequence length="109" mass="11902">MRVALHTRVKAGREDDYDAAHREVPADLVRAIRAAGATSWTIWRSGQDLFHVIECDDYGALLASLVELPVNIAWQDRMAELLAVSHDYSTDGAGAGLPVVWELGAESVD</sequence>
<evidence type="ECO:0000313" key="1">
    <source>
        <dbReference type="EMBL" id="QSB16632.1"/>
    </source>
</evidence>
<dbReference type="GO" id="GO:0016857">
    <property type="term" value="F:racemase and epimerase activity, acting on carbohydrates and derivatives"/>
    <property type="evidence" value="ECO:0007669"/>
    <property type="project" value="InterPro"/>
</dbReference>
<dbReference type="InterPro" id="IPR011008">
    <property type="entry name" value="Dimeric_a/b-barrel"/>
</dbReference>
<keyword evidence="2" id="KW-1185">Reference proteome</keyword>
<reference evidence="1" key="1">
    <citation type="submission" date="2021-02" db="EMBL/GenBank/DDBJ databases">
        <title>Natrosporangium hydrolyticum gen. nov., sp. nov, a haloalkaliphilic actinobacterium from a soda solonchak soil.</title>
        <authorList>
            <person name="Sorokin D.Y."/>
            <person name="Khijniak T.V."/>
            <person name="Zakharycheva A.P."/>
            <person name="Boueva O.V."/>
            <person name="Ariskina E.V."/>
            <person name="Hahnke R.L."/>
            <person name="Bunk B."/>
            <person name="Sproer C."/>
            <person name="Schumann P."/>
            <person name="Evtushenko L.I."/>
            <person name="Kublanov I.V."/>
        </authorList>
    </citation>
    <scope>NUCLEOTIDE SEQUENCE</scope>
    <source>
        <strain evidence="1">DSM 106523</strain>
    </source>
</reference>
<name>A0A895YKU4_9ACTN</name>